<sequence>MTARKSLMPLALLELSKLVDARLLVRLELHVPLRMHIRQRDWNTLFSQFIAVRYLCIGGERTVRKVLAAKRSTAARLLPVIPPLLAELSFCVHRVTRTTLNTVGDRFGGRGIVVLFRLLERSHRSEQRAGPCGVPEDEPEITRRTRRVRASLLDVLHHSRLSFAERMRIEREEAMDHRAALGAADDEEPALPRNEDDVSELSEEFEYIIVYVIVDAMAGLSRRTTHSLTAGHGGNLDNCKSKSGPAMEKRPSCLKILYRIGQMETLRTKEHMQTTSATSPHTFSATGWTKTITR</sequence>
<evidence type="ECO:0000256" key="1">
    <source>
        <dbReference type="SAM" id="MobiDB-lite"/>
    </source>
</evidence>
<feature type="signal peptide" evidence="2">
    <location>
        <begin position="1"/>
        <end position="21"/>
    </location>
</feature>
<reference evidence="3 4" key="1">
    <citation type="journal article" date="2015" name="Biotechnol. Biofuels">
        <title>Enhanced degradation of softwood versus hardwood by the white-rot fungus Pycnoporus coccineus.</title>
        <authorList>
            <person name="Couturier M."/>
            <person name="Navarro D."/>
            <person name="Chevret D."/>
            <person name="Henrissat B."/>
            <person name="Piumi F."/>
            <person name="Ruiz-Duenas F.J."/>
            <person name="Martinez A.T."/>
            <person name="Grigoriev I.V."/>
            <person name="Riley R."/>
            <person name="Lipzen A."/>
            <person name="Berrin J.G."/>
            <person name="Master E.R."/>
            <person name="Rosso M.N."/>
        </authorList>
    </citation>
    <scope>NUCLEOTIDE SEQUENCE [LARGE SCALE GENOMIC DNA]</scope>
    <source>
        <strain evidence="3 4">BRFM310</strain>
    </source>
</reference>
<dbReference type="Proteomes" id="UP000193067">
    <property type="component" value="Unassembled WGS sequence"/>
</dbReference>
<evidence type="ECO:0000256" key="2">
    <source>
        <dbReference type="SAM" id="SignalP"/>
    </source>
</evidence>
<organism evidence="3 4">
    <name type="scientific">Trametes coccinea (strain BRFM310)</name>
    <name type="common">Pycnoporus coccineus</name>
    <dbReference type="NCBI Taxonomy" id="1353009"/>
    <lineage>
        <taxon>Eukaryota</taxon>
        <taxon>Fungi</taxon>
        <taxon>Dikarya</taxon>
        <taxon>Basidiomycota</taxon>
        <taxon>Agaricomycotina</taxon>
        <taxon>Agaricomycetes</taxon>
        <taxon>Polyporales</taxon>
        <taxon>Polyporaceae</taxon>
        <taxon>Trametes</taxon>
    </lineage>
</organism>
<proteinExistence type="predicted"/>
<feature type="chain" id="PRO_5012598634" evidence="2">
    <location>
        <begin position="22"/>
        <end position="294"/>
    </location>
</feature>
<feature type="region of interest" description="Disordered" evidence="1">
    <location>
        <begin position="271"/>
        <end position="294"/>
    </location>
</feature>
<keyword evidence="4" id="KW-1185">Reference proteome</keyword>
<name>A0A1Y2J486_TRAC3</name>
<feature type="compositionally biased region" description="Polar residues" evidence="1">
    <location>
        <begin position="273"/>
        <end position="294"/>
    </location>
</feature>
<dbReference type="OrthoDB" id="2746255at2759"/>
<evidence type="ECO:0000313" key="3">
    <source>
        <dbReference type="EMBL" id="OSD08186.1"/>
    </source>
</evidence>
<dbReference type="AlphaFoldDB" id="A0A1Y2J486"/>
<accession>A0A1Y2J486</accession>
<keyword evidence="2" id="KW-0732">Signal</keyword>
<gene>
    <name evidence="3" type="ORF">PYCCODRAFT_1473727</name>
</gene>
<evidence type="ECO:0000313" key="4">
    <source>
        <dbReference type="Proteomes" id="UP000193067"/>
    </source>
</evidence>
<dbReference type="EMBL" id="KZ084087">
    <property type="protein sequence ID" value="OSD08186.1"/>
    <property type="molecule type" value="Genomic_DNA"/>
</dbReference>
<protein>
    <submittedName>
        <fullName evidence="3">Uncharacterized protein</fullName>
    </submittedName>
</protein>